<comment type="caution">
    <text evidence="3">The sequence shown here is derived from an EMBL/GenBank/DDBJ whole genome shotgun (WGS) entry which is preliminary data.</text>
</comment>
<gene>
    <name evidence="3" type="ORF">CBR_g52549</name>
</gene>
<proteinExistence type="inferred from homology"/>
<comment type="similarity">
    <text evidence="1">Belongs to the ARG7 family.</text>
</comment>
<dbReference type="Proteomes" id="UP000265515">
    <property type="component" value="Unassembled WGS sequence"/>
</dbReference>
<evidence type="ECO:0000256" key="1">
    <source>
        <dbReference type="ARBA" id="ARBA00006974"/>
    </source>
</evidence>
<name>A0A388MAH4_CHABU</name>
<evidence type="ECO:0000313" key="4">
    <source>
        <dbReference type="Proteomes" id="UP000265515"/>
    </source>
</evidence>
<keyword evidence="4" id="KW-1185">Reference proteome</keyword>
<evidence type="ECO:0000256" key="2">
    <source>
        <dbReference type="SAM" id="MobiDB-lite"/>
    </source>
</evidence>
<feature type="region of interest" description="Disordered" evidence="2">
    <location>
        <begin position="111"/>
        <end position="144"/>
    </location>
</feature>
<reference evidence="3 4" key="1">
    <citation type="journal article" date="2018" name="Cell">
        <title>The Chara Genome: Secondary Complexity and Implications for Plant Terrestrialization.</title>
        <authorList>
            <person name="Nishiyama T."/>
            <person name="Sakayama H."/>
            <person name="Vries J.D."/>
            <person name="Buschmann H."/>
            <person name="Saint-Marcoux D."/>
            <person name="Ullrich K.K."/>
            <person name="Haas F.B."/>
            <person name="Vanderstraeten L."/>
            <person name="Becker D."/>
            <person name="Lang D."/>
            <person name="Vosolsobe S."/>
            <person name="Rombauts S."/>
            <person name="Wilhelmsson P.K.I."/>
            <person name="Janitza P."/>
            <person name="Kern R."/>
            <person name="Heyl A."/>
            <person name="Rumpler F."/>
            <person name="Villalobos L.I.A.C."/>
            <person name="Clay J.M."/>
            <person name="Skokan R."/>
            <person name="Toyoda A."/>
            <person name="Suzuki Y."/>
            <person name="Kagoshima H."/>
            <person name="Schijlen E."/>
            <person name="Tajeshwar N."/>
            <person name="Catarino B."/>
            <person name="Hetherington A.J."/>
            <person name="Saltykova A."/>
            <person name="Bonnot C."/>
            <person name="Breuninger H."/>
            <person name="Symeonidi A."/>
            <person name="Radhakrishnan G.V."/>
            <person name="Van Nieuwerburgh F."/>
            <person name="Deforce D."/>
            <person name="Chang C."/>
            <person name="Karol K.G."/>
            <person name="Hedrich R."/>
            <person name="Ulvskov P."/>
            <person name="Glockner G."/>
            <person name="Delwiche C.F."/>
            <person name="Petrasek J."/>
            <person name="Van de Peer Y."/>
            <person name="Friml J."/>
            <person name="Beilby M."/>
            <person name="Dolan L."/>
            <person name="Kohara Y."/>
            <person name="Sugano S."/>
            <person name="Fujiyama A."/>
            <person name="Delaux P.-M."/>
            <person name="Quint M."/>
            <person name="TheiBen G."/>
            <person name="Hagemann M."/>
            <person name="Harholt J."/>
            <person name="Dunand C."/>
            <person name="Zachgo S."/>
            <person name="Langdale J."/>
            <person name="Maumus F."/>
            <person name="Straeten D.V.D."/>
            <person name="Gould S.B."/>
            <person name="Rensing S.A."/>
        </authorList>
    </citation>
    <scope>NUCLEOTIDE SEQUENCE [LARGE SCALE GENOMIC DNA]</scope>
    <source>
        <strain evidence="3 4">S276</strain>
    </source>
</reference>
<protein>
    <submittedName>
        <fullName evidence="3">Uncharacterized protein</fullName>
    </submittedName>
</protein>
<evidence type="ECO:0000313" key="3">
    <source>
        <dbReference type="EMBL" id="GBG91515.1"/>
    </source>
</evidence>
<sequence>MVNFSVRRALVRWNSYRNSNNVNGYQTLRQTGKLFQKRKPLVADEAPVSSFDSEPDLECQSQPDVELDHSQSDLEFRSQCGGVFTTMHKKHHDDGLSEQIEHLPSLLKIGRTEKASGKNGKKGNDNPLSGHDQAPPVMVPGPRRLQRSRSCSSISFTAVGGSPLHHASSDNFGEIATIFVGEEWAPYTIRTDWLRAEVFRVLMRETKVVVGQRTDRIIHVGCDEVLFEHVLWLLSRSDPNPSFWGIDLGIKTLQKIYRDKSEND</sequence>
<dbReference type="OrthoDB" id="1924524at2759"/>
<organism evidence="3 4">
    <name type="scientific">Chara braunii</name>
    <name type="common">Braun's stonewort</name>
    <dbReference type="NCBI Taxonomy" id="69332"/>
    <lineage>
        <taxon>Eukaryota</taxon>
        <taxon>Viridiplantae</taxon>
        <taxon>Streptophyta</taxon>
        <taxon>Charophyceae</taxon>
        <taxon>Charales</taxon>
        <taxon>Characeae</taxon>
        <taxon>Chara</taxon>
    </lineage>
</organism>
<dbReference type="GO" id="GO:0009733">
    <property type="term" value="P:response to auxin"/>
    <property type="evidence" value="ECO:0007669"/>
    <property type="project" value="InterPro"/>
</dbReference>
<dbReference type="EMBL" id="BFEA01000914">
    <property type="protein sequence ID" value="GBG91515.1"/>
    <property type="molecule type" value="Genomic_DNA"/>
</dbReference>
<dbReference type="AlphaFoldDB" id="A0A388MAH4"/>
<accession>A0A388MAH4</accession>
<dbReference type="Gramene" id="GBG91515">
    <property type="protein sequence ID" value="GBG91515"/>
    <property type="gene ID" value="CBR_g52549"/>
</dbReference>
<dbReference type="InterPro" id="IPR003676">
    <property type="entry name" value="SAUR_fam"/>
</dbReference>
<dbReference type="Pfam" id="PF02519">
    <property type="entry name" value="Auxin_inducible"/>
    <property type="match status" value="1"/>
</dbReference>